<name>A0A0C2IVI1_THEKT</name>
<comment type="caution">
    <text evidence="1">The sequence shown here is derived from an EMBL/GenBank/DDBJ whole genome shotgun (WGS) entry which is preliminary data.</text>
</comment>
<accession>A0A0C2IVI1</accession>
<dbReference type="GO" id="GO:0003676">
    <property type="term" value="F:nucleic acid binding"/>
    <property type="evidence" value="ECO:0007669"/>
    <property type="project" value="InterPro"/>
</dbReference>
<protein>
    <recommendedName>
        <fullName evidence="3">Tc1-like transposase DDE domain-containing protein</fullName>
    </recommendedName>
</protein>
<organism evidence="1 2">
    <name type="scientific">Thelohanellus kitauei</name>
    <name type="common">Myxosporean</name>
    <dbReference type="NCBI Taxonomy" id="669202"/>
    <lineage>
        <taxon>Eukaryota</taxon>
        <taxon>Metazoa</taxon>
        <taxon>Cnidaria</taxon>
        <taxon>Myxozoa</taxon>
        <taxon>Myxosporea</taxon>
        <taxon>Bivalvulida</taxon>
        <taxon>Platysporina</taxon>
        <taxon>Myxobolidae</taxon>
        <taxon>Thelohanellus</taxon>
    </lineage>
</organism>
<reference evidence="1 2" key="1">
    <citation type="journal article" date="2014" name="Genome Biol. Evol.">
        <title>The genome of the myxosporean Thelohanellus kitauei shows adaptations to nutrient acquisition within its fish host.</title>
        <authorList>
            <person name="Yang Y."/>
            <person name="Xiong J."/>
            <person name="Zhou Z."/>
            <person name="Huo F."/>
            <person name="Miao W."/>
            <person name="Ran C."/>
            <person name="Liu Y."/>
            <person name="Zhang J."/>
            <person name="Feng J."/>
            <person name="Wang M."/>
            <person name="Wang M."/>
            <person name="Wang L."/>
            <person name="Yao B."/>
        </authorList>
    </citation>
    <scope>NUCLEOTIDE SEQUENCE [LARGE SCALE GENOMIC DNA]</scope>
    <source>
        <strain evidence="1">Wuqing</strain>
    </source>
</reference>
<evidence type="ECO:0000313" key="2">
    <source>
        <dbReference type="Proteomes" id="UP000031668"/>
    </source>
</evidence>
<dbReference type="InterPro" id="IPR036397">
    <property type="entry name" value="RNaseH_sf"/>
</dbReference>
<dbReference type="Gene3D" id="3.30.420.10">
    <property type="entry name" value="Ribonuclease H-like superfamily/Ribonuclease H"/>
    <property type="match status" value="1"/>
</dbReference>
<dbReference type="EMBL" id="JWZT01002434">
    <property type="protein sequence ID" value="KII69384.1"/>
    <property type="molecule type" value="Genomic_DNA"/>
</dbReference>
<evidence type="ECO:0000313" key="1">
    <source>
        <dbReference type="EMBL" id="KII69384.1"/>
    </source>
</evidence>
<keyword evidence="2" id="KW-1185">Reference proteome</keyword>
<dbReference type="AlphaFoldDB" id="A0A0C2IVI1"/>
<evidence type="ECO:0008006" key="3">
    <source>
        <dbReference type="Google" id="ProtNLM"/>
    </source>
</evidence>
<dbReference type="Proteomes" id="UP000031668">
    <property type="component" value="Unassembled WGS sequence"/>
</dbReference>
<proteinExistence type="predicted"/>
<gene>
    <name evidence="1" type="ORF">RF11_04729</name>
</gene>
<sequence length="105" mass="11873">MDLDIIDTTLKTILGSLLVIFRLLLHRTIVPSVSSRRTCEITRGTSGTPNLFLPAYSSQLNMRELLFSKWKHSVKSLNPNISPELLNVIKAATTEISQRDCQAWF</sequence>